<evidence type="ECO:0000256" key="3">
    <source>
        <dbReference type="ARBA" id="ARBA00022741"/>
    </source>
</evidence>
<dbReference type="HAMAP" id="MF_03056">
    <property type="entry name" value="TRM82"/>
    <property type="match status" value="1"/>
</dbReference>
<dbReference type="InterPro" id="IPR001680">
    <property type="entry name" value="WD40_rpt"/>
</dbReference>
<dbReference type="PROSITE" id="PS00678">
    <property type="entry name" value="WD_REPEATS_1"/>
    <property type="match status" value="1"/>
</dbReference>
<accession>A0A2G5BIB2</accession>
<dbReference type="PROSITE" id="PS50082">
    <property type="entry name" value="WD_REPEATS_2"/>
    <property type="match status" value="1"/>
</dbReference>
<dbReference type="PANTHER" id="PTHR43272">
    <property type="entry name" value="LONG-CHAIN-FATTY-ACID--COA LIGASE"/>
    <property type="match status" value="1"/>
</dbReference>
<dbReference type="Gene3D" id="2.130.10.10">
    <property type="entry name" value="YVTN repeat-like/Quinoprotein amine dehydrogenase"/>
    <property type="match status" value="2"/>
</dbReference>
<keyword evidence="1 5" id="KW-0853">WD repeat</keyword>
<sequence length="1076" mass="118088">MPPPIPQKSHRVPGSEGPTSTCIFRHPASKDSLEVPASRDHYADNVFGMLQESAKKYPDNEFLGRRVYDKATNKFGEYEWITYAEVYDRSLKIGSGLIRLMQRHLSPNADVSTLTKLPLGMYAINRVEWILADYAGVSQGLYTVALYDTLGADSIEYIVNHAEIEILICSLDKVPRLLKLREKLPKLKVIVSMDNFVSNTPDESLPSPFNTSSVTVLKQWAEAVGIALVDLVTVEAMGAEDPVPVRMPKSEDIFCLCYTSGTTGTPKAAMILHKNMDYVQRAVPLVVPEIAYPIMLSYLPLAHIYERFVEVYTMSCGGKIGLYSGNILNVVDDLQMLRPNVLTSVPRMLNRIYDRLVAGTVNAPGLTGMLARRAIADKLAKLEAGQGNKHAFWDALIFRKVRALLGGNLEFVLTGSAPIDKSVLQFLRVCFCCQVTEGWGATESCGLGVANIPEENQAGRVGIPQHGMELKLEDVPDMNYRSTDKPSPRGEMMVRGPCVFGGYYKDERKTSETILEGGWLATGDVGRINEDGTVSIIDRKKNIFKLSQGEYVAPEALENVYGNDSYVQQIFVHGDSLQSSLVGVVVPDLETFVPWAQRVGGNSPESIEALCSNEKVNKALLERLTTIGRKAKLQGYEILKAIKIDHRPFDVETNGILTPTMKLRRNIAAEYYRPDIDAISMARLPFTLVEPSTTGLIVLVFGEDFHVADCTGRVVASTVDGLDGDIAKISSPGKGSIGAVTFSRDASLLAACTSEKSVCIYSTSSWDVVRMHNAEKRVNALAFDPQGEYLLTADKSGDVYRVPTTAEDPSSTQVDKKPEPLLGHVSILCDIAFSYGSRPYVLTCDRDEKLRISKYPTSYNIQAFGLGHKEFVTSVATMQIDPTIAVTGSGDGTVRLWDITSGRLLQTVQLQDVLGKYYADGRAVCGKDTFDDRTTSTERYGVLRVRAVESQRLFVVVVERIPALVVLPFIDGPALGNAKTIDIASPPTDVGVLDNRIIVTYAPDTAGEALDNNELAIALSCSGSNNEMAVDKMLTNALNSIVTTKVDSVPKIPSIFVWGNKMYLERPKGEEEEEEL</sequence>
<feature type="domain" description="AMP-dependent synthetase/ligase" evidence="8">
    <location>
        <begin position="50"/>
        <end position="504"/>
    </location>
</feature>
<dbReference type="STRING" id="763665.A0A2G5BIB2"/>
<dbReference type="GO" id="GO:0004467">
    <property type="term" value="F:long-chain fatty acid-CoA ligase activity"/>
    <property type="evidence" value="ECO:0007669"/>
    <property type="project" value="TreeGrafter"/>
</dbReference>
<dbReference type="InterPro" id="IPR015943">
    <property type="entry name" value="WD40/YVTN_repeat-like_dom_sf"/>
</dbReference>
<dbReference type="Proteomes" id="UP000242474">
    <property type="component" value="Unassembled WGS sequence"/>
</dbReference>
<dbReference type="PROSITE" id="PS00455">
    <property type="entry name" value="AMP_BINDING"/>
    <property type="match status" value="1"/>
</dbReference>
<keyword evidence="3" id="KW-0547">Nucleotide-binding</keyword>
<dbReference type="SUPFAM" id="SSF56801">
    <property type="entry name" value="Acetyl-CoA synthetase-like"/>
    <property type="match status" value="1"/>
</dbReference>
<evidence type="ECO:0000313" key="9">
    <source>
        <dbReference type="EMBL" id="PIA18733.1"/>
    </source>
</evidence>
<evidence type="ECO:0000256" key="6">
    <source>
        <dbReference type="PROSITE-ProRule" id="PRU00221"/>
    </source>
</evidence>
<gene>
    <name evidence="9" type="ORF">COEREDRAFT_6439</name>
</gene>
<comment type="similarity">
    <text evidence="5">Belongs to the WD repeat TRM82 family.</text>
</comment>
<dbReference type="GO" id="GO:0005524">
    <property type="term" value="F:ATP binding"/>
    <property type="evidence" value="ECO:0007669"/>
    <property type="project" value="UniProtKB-KW"/>
</dbReference>
<comment type="pathway">
    <text evidence="5">tRNA modification; N(7)-methylguanine-tRNA biosynthesis.</text>
</comment>
<dbReference type="PANTHER" id="PTHR43272:SF33">
    <property type="entry name" value="AMP-BINDING DOMAIN-CONTAINING PROTEIN-RELATED"/>
    <property type="match status" value="1"/>
</dbReference>
<dbReference type="GO" id="GO:0005634">
    <property type="term" value="C:nucleus"/>
    <property type="evidence" value="ECO:0007669"/>
    <property type="project" value="UniProtKB-SubCell"/>
</dbReference>
<dbReference type="OrthoDB" id="1700726at2759"/>
<dbReference type="SMART" id="SM00320">
    <property type="entry name" value="WD40"/>
    <property type="match status" value="4"/>
</dbReference>
<keyword evidence="2 5" id="KW-0677">Repeat</keyword>
<keyword evidence="5" id="KW-0539">Nucleus</keyword>
<dbReference type="GO" id="GO:0016020">
    <property type="term" value="C:membrane"/>
    <property type="evidence" value="ECO:0007669"/>
    <property type="project" value="TreeGrafter"/>
</dbReference>
<keyword evidence="5" id="KW-0819">tRNA processing</keyword>
<dbReference type="UniPathway" id="UPA00989"/>
<evidence type="ECO:0000259" key="8">
    <source>
        <dbReference type="Pfam" id="PF00501"/>
    </source>
</evidence>
<organism evidence="9 10">
    <name type="scientific">Coemansia reversa (strain ATCC 12441 / NRRL 1564)</name>
    <dbReference type="NCBI Taxonomy" id="763665"/>
    <lineage>
        <taxon>Eukaryota</taxon>
        <taxon>Fungi</taxon>
        <taxon>Fungi incertae sedis</taxon>
        <taxon>Zoopagomycota</taxon>
        <taxon>Kickxellomycotina</taxon>
        <taxon>Kickxellomycetes</taxon>
        <taxon>Kickxellales</taxon>
        <taxon>Kickxellaceae</taxon>
        <taxon>Coemansia</taxon>
    </lineage>
</organism>
<comment type="subcellular location">
    <subcellularLocation>
        <location evidence="5">Nucleus</location>
    </subcellularLocation>
</comment>
<dbReference type="GO" id="GO:0106004">
    <property type="term" value="P:tRNA (guanine-N7)-methylation"/>
    <property type="evidence" value="ECO:0007669"/>
    <property type="project" value="UniProtKB-UniRule"/>
</dbReference>
<dbReference type="Gene3D" id="3.40.50.12780">
    <property type="entry name" value="N-terminal domain of ligase-like"/>
    <property type="match status" value="1"/>
</dbReference>
<reference evidence="9 10" key="1">
    <citation type="journal article" date="2015" name="Genome Biol. Evol.">
        <title>Phylogenomic analyses indicate that early fungi evolved digesting cell walls of algal ancestors of land plants.</title>
        <authorList>
            <person name="Chang Y."/>
            <person name="Wang S."/>
            <person name="Sekimoto S."/>
            <person name="Aerts A.L."/>
            <person name="Choi C."/>
            <person name="Clum A."/>
            <person name="LaButti K.M."/>
            <person name="Lindquist E.A."/>
            <person name="Yee Ngan C."/>
            <person name="Ohm R.A."/>
            <person name="Salamov A.A."/>
            <person name="Grigoriev I.V."/>
            <person name="Spatafora J.W."/>
            <person name="Berbee M.L."/>
        </authorList>
    </citation>
    <scope>NUCLEOTIDE SEQUENCE [LARGE SCALE GENOMIC DNA]</scope>
    <source>
        <strain evidence="9 10">NRRL 1564</strain>
    </source>
</reference>
<protein>
    <submittedName>
        <fullName evidence="9">Acetyl-CoA synthetase-like protein</fullName>
    </submittedName>
</protein>
<evidence type="ECO:0000256" key="2">
    <source>
        <dbReference type="ARBA" id="ARBA00022737"/>
    </source>
</evidence>
<keyword evidence="4" id="KW-0067">ATP-binding</keyword>
<name>A0A2G5BIB2_COERN</name>
<dbReference type="InterPro" id="IPR020845">
    <property type="entry name" value="AMP-binding_CS"/>
</dbReference>
<proteinExistence type="inferred from homology"/>
<evidence type="ECO:0000313" key="10">
    <source>
        <dbReference type="Proteomes" id="UP000242474"/>
    </source>
</evidence>
<evidence type="ECO:0000256" key="7">
    <source>
        <dbReference type="SAM" id="MobiDB-lite"/>
    </source>
</evidence>
<feature type="region of interest" description="Disordered" evidence="7">
    <location>
        <begin position="1"/>
        <end position="23"/>
    </location>
</feature>
<dbReference type="InterPro" id="IPR036322">
    <property type="entry name" value="WD40_repeat_dom_sf"/>
</dbReference>
<dbReference type="InterPro" id="IPR000873">
    <property type="entry name" value="AMP-dep_synth/lig_dom"/>
</dbReference>
<evidence type="ECO:0000256" key="4">
    <source>
        <dbReference type="ARBA" id="ARBA00022840"/>
    </source>
</evidence>
<keyword evidence="10" id="KW-1185">Reference proteome</keyword>
<evidence type="ECO:0000256" key="1">
    <source>
        <dbReference type="ARBA" id="ARBA00022574"/>
    </source>
</evidence>
<dbReference type="InterPro" id="IPR042099">
    <property type="entry name" value="ANL_N_sf"/>
</dbReference>
<dbReference type="EMBL" id="KZ303489">
    <property type="protein sequence ID" value="PIA18733.1"/>
    <property type="molecule type" value="Genomic_DNA"/>
</dbReference>
<dbReference type="AlphaFoldDB" id="A0A2G5BIB2"/>
<dbReference type="Pfam" id="PF00501">
    <property type="entry name" value="AMP-binding"/>
    <property type="match status" value="1"/>
</dbReference>
<feature type="repeat" description="WD" evidence="6">
    <location>
        <begin position="865"/>
        <end position="907"/>
    </location>
</feature>
<dbReference type="SUPFAM" id="SSF50978">
    <property type="entry name" value="WD40 repeat-like"/>
    <property type="match status" value="1"/>
</dbReference>
<comment type="function">
    <text evidence="5">Required for the formation of N(7)-methylguanine at position 46 (m7G46) in tRNA. In the complex, it is required to stabilize and induce conformational changes of the catalytic subunit.</text>
</comment>
<dbReference type="GO" id="GO:0005783">
    <property type="term" value="C:endoplasmic reticulum"/>
    <property type="evidence" value="ECO:0007669"/>
    <property type="project" value="TreeGrafter"/>
</dbReference>
<evidence type="ECO:0000256" key="5">
    <source>
        <dbReference type="HAMAP-Rule" id="MF_03056"/>
    </source>
</evidence>
<dbReference type="InterPro" id="IPR028884">
    <property type="entry name" value="Trm82"/>
</dbReference>
<dbReference type="InterPro" id="IPR019775">
    <property type="entry name" value="WD40_repeat_CS"/>
</dbReference>
<dbReference type="PROSITE" id="PS50294">
    <property type="entry name" value="WD_REPEATS_REGION"/>
    <property type="match status" value="1"/>
</dbReference>
<dbReference type="Pfam" id="PF00400">
    <property type="entry name" value="WD40"/>
    <property type="match status" value="1"/>
</dbReference>